<feature type="domain" description="Ammonium transporter AmtB-like" evidence="7">
    <location>
        <begin position="2"/>
        <end position="76"/>
    </location>
</feature>
<dbReference type="InterPro" id="IPR024041">
    <property type="entry name" value="NH4_transpt_AmtB-like_dom"/>
</dbReference>
<reference evidence="8" key="1">
    <citation type="submission" date="2021-01" db="EMBL/GenBank/DDBJ databases">
        <authorList>
            <person name="Corre E."/>
            <person name="Pelletier E."/>
            <person name="Niang G."/>
            <person name="Scheremetjew M."/>
            <person name="Finn R."/>
            <person name="Kale V."/>
            <person name="Holt S."/>
            <person name="Cochrane G."/>
            <person name="Meng A."/>
            <person name="Brown T."/>
            <person name="Cohen L."/>
        </authorList>
    </citation>
    <scope>NUCLEOTIDE SEQUENCE</scope>
    <source>
        <strain evidence="8">CCMP3107</strain>
    </source>
</reference>
<dbReference type="GO" id="GO:0016020">
    <property type="term" value="C:membrane"/>
    <property type="evidence" value="ECO:0007669"/>
    <property type="project" value="UniProtKB-SubCell"/>
</dbReference>
<feature type="compositionally biased region" description="Polar residues" evidence="5">
    <location>
        <begin position="142"/>
        <end position="158"/>
    </location>
</feature>
<feature type="compositionally biased region" description="Polar residues" evidence="5">
    <location>
        <begin position="212"/>
        <end position="243"/>
    </location>
</feature>
<keyword evidence="3 6" id="KW-1133">Transmembrane helix</keyword>
<feature type="compositionally biased region" description="Low complexity" evidence="5">
    <location>
        <begin position="176"/>
        <end position="192"/>
    </location>
</feature>
<proteinExistence type="predicted"/>
<evidence type="ECO:0000256" key="5">
    <source>
        <dbReference type="SAM" id="MobiDB-lite"/>
    </source>
</evidence>
<feature type="compositionally biased region" description="Low complexity" evidence="5">
    <location>
        <begin position="303"/>
        <end position="319"/>
    </location>
</feature>
<evidence type="ECO:0000256" key="6">
    <source>
        <dbReference type="SAM" id="Phobius"/>
    </source>
</evidence>
<feature type="transmembrane region" description="Helical" evidence="6">
    <location>
        <begin position="20"/>
        <end position="49"/>
    </location>
</feature>
<comment type="subcellular location">
    <subcellularLocation>
        <location evidence="1">Membrane</location>
        <topology evidence="1">Multi-pass membrane protein</topology>
    </subcellularLocation>
</comment>
<evidence type="ECO:0000256" key="4">
    <source>
        <dbReference type="ARBA" id="ARBA00023136"/>
    </source>
</evidence>
<sequence length="368" mass="40408">MLLLSFFAEEELAGFNGVFFGGGLVFFFKTLVVVLVIPAYVAGVTWLILKATGMFFTLRVNSWEEAIGLDLAHHGHDTPDAVRSRKNTLADLERMGVDISVAMKRSRSKTSLSRSRQGSFHLSRQISNKSLDQLRLSHQRNLMNDGLSKSRSTPNQLSEAGKMPSIPTNQPKQQMSSPNQLSSLQNSPQLPSRKPSASIQSLPDISLRPSAMKNSSHFQTESPRSIMRKNSSSTSKPFFQASQEGEARSASPRERRREQKQPALVKNEQQKELAARLPRPPSRPTLVGPALRREGTGRRRETLTTTGLPPPLSQQQQREAAAVVDGGSRPQRSATTPDLTTGGTVHRSGGGGASSSTARERFYVPLKK</sequence>
<dbReference type="InterPro" id="IPR029020">
    <property type="entry name" value="Ammonium/urea_transptr"/>
</dbReference>
<feature type="compositionally biased region" description="Polar residues" evidence="5">
    <location>
        <begin position="330"/>
        <end position="339"/>
    </location>
</feature>
<evidence type="ECO:0000256" key="3">
    <source>
        <dbReference type="ARBA" id="ARBA00022989"/>
    </source>
</evidence>
<keyword evidence="4 6" id="KW-0472">Membrane</keyword>
<feature type="compositionally biased region" description="Basic and acidic residues" evidence="5">
    <location>
        <begin position="291"/>
        <end position="302"/>
    </location>
</feature>
<keyword evidence="2 6" id="KW-0812">Transmembrane</keyword>
<organism evidence="8">
    <name type="scientific">Heterosigma akashiwo</name>
    <name type="common">Chromophytic alga</name>
    <name type="synonym">Heterosigma carterae</name>
    <dbReference type="NCBI Taxonomy" id="2829"/>
    <lineage>
        <taxon>Eukaryota</taxon>
        <taxon>Sar</taxon>
        <taxon>Stramenopiles</taxon>
        <taxon>Ochrophyta</taxon>
        <taxon>Raphidophyceae</taxon>
        <taxon>Chattonellales</taxon>
        <taxon>Chattonellaceae</taxon>
        <taxon>Heterosigma</taxon>
    </lineage>
</organism>
<evidence type="ECO:0000259" key="7">
    <source>
        <dbReference type="Pfam" id="PF00909"/>
    </source>
</evidence>
<dbReference type="GO" id="GO:0008519">
    <property type="term" value="F:ammonium channel activity"/>
    <property type="evidence" value="ECO:0007669"/>
    <property type="project" value="InterPro"/>
</dbReference>
<protein>
    <recommendedName>
        <fullName evidence="7">Ammonium transporter AmtB-like domain-containing protein</fullName>
    </recommendedName>
</protein>
<dbReference type="Pfam" id="PF00909">
    <property type="entry name" value="Ammonium_transp"/>
    <property type="match status" value="1"/>
</dbReference>
<feature type="compositionally biased region" description="Basic and acidic residues" evidence="5">
    <location>
        <begin position="245"/>
        <end position="260"/>
    </location>
</feature>
<dbReference type="Gene3D" id="1.10.3430.10">
    <property type="entry name" value="Ammonium transporter AmtB like domains"/>
    <property type="match status" value="1"/>
</dbReference>
<evidence type="ECO:0000256" key="1">
    <source>
        <dbReference type="ARBA" id="ARBA00004141"/>
    </source>
</evidence>
<feature type="compositionally biased region" description="Polar residues" evidence="5">
    <location>
        <begin position="166"/>
        <end position="175"/>
    </location>
</feature>
<accession>A0A7S4D7K1</accession>
<feature type="region of interest" description="Disordered" evidence="5">
    <location>
        <begin position="142"/>
        <end position="368"/>
    </location>
</feature>
<dbReference type="AlphaFoldDB" id="A0A7S4D7K1"/>
<evidence type="ECO:0000256" key="2">
    <source>
        <dbReference type="ARBA" id="ARBA00022692"/>
    </source>
</evidence>
<gene>
    <name evidence="8" type="ORF">HAKA00212_LOCUS11757</name>
</gene>
<dbReference type="EMBL" id="HBIU01025385">
    <property type="protein sequence ID" value="CAE0633045.1"/>
    <property type="molecule type" value="Transcribed_RNA"/>
</dbReference>
<evidence type="ECO:0000313" key="8">
    <source>
        <dbReference type="EMBL" id="CAE0633045.1"/>
    </source>
</evidence>
<name>A0A7S4D7K1_HETAK</name>